<keyword evidence="2" id="KW-0503">Monooxygenase</keyword>
<proteinExistence type="predicted"/>
<dbReference type="SUPFAM" id="SSF51905">
    <property type="entry name" value="FAD/NAD(P)-binding domain"/>
    <property type="match status" value="1"/>
</dbReference>
<dbReference type="EMBL" id="VIFX01000120">
    <property type="protein sequence ID" value="TQR81335.1"/>
    <property type="molecule type" value="Genomic_DNA"/>
</dbReference>
<sequence>MHILISGAGVAGLCAGIDLTTLGHDVTIIERAKHLRTNGSPIDVRGDAIGVANSMGVLAPIRDQRIDMSERVQFVDRDGRAIAEIPAEEVNDSADDVEIPRENLTRILHEALPRDAELIFEESIEHLDGDDDGVDVA</sequence>
<dbReference type="InterPro" id="IPR036188">
    <property type="entry name" value="FAD/NAD-bd_sf"/>
</dbReference>
<evidence type="ECO:0000259" key="1">
    <source>
        <dbReference type="Pfam" id="PF00070"/>
    </source>
</evidence>
<dbReference type="InterPro" id="IPR039648">
    <property type="entry name" value="DHPH_N"/>
</dbReference>
<keyword evidence="2" id="KW-0560">Oxidoreductase</keyword>
<dbReference type="GO" id="GO:0004497">
    <property type="term" value="F:monooxygenase activity"/>
    <property type="evidence" value="ECO:0007669"/>
    <property type="project" value="UniProtKB-KW"/>
</dbReference>
<dbReference type="Gene3D" id="3.50.50.60">
    <property type="entry name" value="FAD/NAD(P)-binding domain"/>
    <property type="match status" value="1"/>
</dbReference>
<organism evidence="2 3">
    <name type="scientific">Mycolicibacterium hodleri</name>
    <dbReference type="NCBI Taxonomy" id="49897"/>
    <lineage>
        <taxon>Bacteria</taxon>
        <taxon>Bacillati</taxon>
        <taxon>Actinomycetota</taxon>
        <taxon>Actinomycetes</taxon>
        <taxon>Mycobacteriales</taxon>
        <taxon>Mycobacteriaceae</taxon>
        <taxon>Mycolicibacterium</taxon>
    </lineage>
</organism>
<name>A0A544VQF2_9MYCO</name>
<reference evidence="2 3" key="1">
    <citation type="submission" date="2018-10" db="EMBL/GenBank/DDBJ databases">
        <title>Draft genome of Mycobacterium hodleri strain B.</title>
        <authorList>
            <person name="Amande T.J."/>
            <person name="Mcgenity T.J."/>
        </authorList>
    </citation>
    <scope>NUCLEOTIDE SEQUENCE [LARGE SCALE GENOMIC DNA]</scope>
    <source>
        <strain evidence="2 3">B</strain>
    </source>
</reference>
<dbReference type="PANTHER" id="PTHR46865:SF2">
    <property type="entry name" value="MONOOXYGENASE"/>
    <property type="match status" value="1"/>
</dbReference>
<feature type="domain" description="Pyridine nucleotide-disulphide oxidoreductase N-terminal" evidence="1">
    <location>
        <begin position="2"/>
        <end position="38"/>
    </location>
</feature>
<dbReference type="InterPro" id="IPR051704">
    <property type="entry name" value="FAD_aromatic-hydroxylase"/>
</dbReference>
<evidence type="ECO:0000313" key="3">
    <source>
        <dbReference type="Proteomes" id="UP000315759"/>
    </source>
</evidence>
<dbReference type="Pfam" id="PF00070">
    <property type="entry name" value="Pyr_redox"/>
    <property type="match status" value="1"/>
</dbReference>
<feature type="non-terminal residue" evidence="2">
    <location>
        <position position="137"/>
    </location>
</feature>
<comment type="caution">
    <text evidence="2">The sequence shown here is derived from an EMBL/GenBank/DDBJ whole genome shotgun (WGS) entry which is preliminary data.</text>
</comment>
<keyword evidence="3" id="KW-1185">Reference proteome</keyword>
<dbReference type="AlphaFoldDB" id="A0A544VQF2"/>
<dbReference type="PANTHER" id="PTHR46865">
    <property type="entry name" value="OXIDOREDUCTASE-RELATED"/>
    <property type="match status" value="1"/>
</dbReference>
<dbReference type="RefSeq" id="WP_185935109.1">
    <property type="nucleotide sequence ID" value="NZ_VIFX01000120.1"/>
</dbReference>
<evidence type="ECO:0000313" key="2">
    <source>
        <dbReference type="EMBL" id="TQR81335.1"/>
    </source>
</evidence>
<protein>
    <submittedName>
        <fullName evidence="2">Monooxygenase</fullName>
    </submittedName>
</protein>
<accession>A0A544VQF2</accession>
<dbReference type="Proteomes" id="UP000315759">
    <property type="component" value="Unassembled WGS sequence"/>
</dbReference>
<gene>
    <name evidence="2" type="ORF">D8S82_33390</name>
</gene>